<keyword evidence="12" id="KW-1185">Reference proteome</keyword>
<protein>
    <recommendedName>
        <fullName evidence="8">DIS3-like exonuclease 2</fullName>
        <ecNumber evidence="8">3.1.13.-</ecNumber>
    </recommendedName>
</protein>
<feature type="region of interest" description="Disordered" evidence="9">
    <location>
        <begin position="563"/>
        <end position="630"/>
    </location>
</feature>
<dbReference type="GO" id="GO:0000175">
    <property type="term" value="F:3'-5'-RNA exonuclease activity"/>
    <property type="evidence" value="ECO:0007669"/>
    <property type="project" value="UniProtKB-UniRule"/>
</dbReference>
<dbReference type="InterPro" id="IPR022966">
    <property type="entry name" value="RNase_II/R_CS"/>
</dbReference>
<evidence type="ECO:0000256" key="8">
    <source>
        <dbReference type="HAMAP-Rule" id="MF_03045"/>
    </source>
</evidence>
<dbReference type="GO" id="GO:1990074">
    <property type="term" value="P:polyuridylation-dependent mRNA catabolic process"/>
    <property type="evidence" value="ECO:0007669"/>
    <property type="project" value="UniProtKB-UniRule"/>
</dbReference>
<dbReference type="Pfam" id="PF17216">
    <property type="entry name" value="Rrp44_CSD1"/>
    <property type="match status" value="1"/>
</dbReference>
<keyword evidence="4 8" id="KW-0378">Hydrolase</keyword>
<evidence type="ECO:0000256" key="9">
    <source>
        <dbReference type="SAM" id="MobiDB-lite"/>
    </source>
</evidence>
<feature type="compositionally biased region" description="Low complexity" evidence="9">
    <location>
        <begin position="26"/>
        <end position="66"/>
    </location>
</feature>
<sequence length="1359" mass="154877">MLCLGMMNSLSVSRRESAFSGTVSSTISESLLDSSTLSSDDFESESSSSTLSFYSSRSRTVSSTSSEAEFASLESDESSGSECSSTSESDEEAPEILVPFVGRHKWKYDCRSFWSDEPDDRSIQETIDEEDVPKIPLSKLLASGEVLKHPISFRDLLALANYASKNVHKGHKVQREDLINVTEHVGALSIQSVFTVAVKYQQYIVGLQRQRPEQILKSYERPALPPGFDCLHARSSLDRNVNRFPFFDRCVDWYCVPLHVYQRIVKETLIQMYDKAQLLKERRKVEKQMEKLRVKENNVFMNPIAAVAATANTNEMDPLVQEEVERVQFRRPRARNQILNDESPAKKTIFAEYWSADVVQRGLKSGELIEGVVRINPRNYEESYISNPQGSAYPDIAILGMADRNRALNGDVAVCKLKDRSLWIVKQEAYEKWCSEKQSTFRSVAEHCTQAAPQRDKEVEAEFSEFISSFTPSPQCLQNLDKASPSPCDMTYDRDELLRCLAKIELTRRLSKTEEVEGSPALRGLSQGENEATELNWYFKQGFKSFDRDVFEKLVDINVYKQLGTSPGNHLSDNDDGDVMEHPPGLMKRQRKPSNPVAETSSSDSETKKKAKKGSKKARKATSMLTSSDQDVVENLDSKVKQQLKHSIRRGIIREENRRKKDGEKYLECVHPQVTKEMQNIHKKANNSHQNRRPILKNTFTQKFVEDLPLSQRDIPDYCLQKTAQIVAISEKKHTRMAVGSLKPFTGNNFVLFSPQDSRIPRLVIDVACVPDFYENTSAYEGKIYLCRMVDWYANAQFARGTLVQCLGKAGDIETETEGILSKMHFDTREYPDEFTEEILPEVFSMADAEKRKRKDFTNECIFTIDPKTARDLDDALHVKKLDDDQYEVGVHIADVSHFVKEGTKVDAWARERTTSVYMVQKVIPMLPRLLCEELCSLQPGVERLAFSVIWKMDKNFKIIDKKTVFCRSIIKSCIKLSYEHAQDIIDGKTDLELPDIHGSHTVENIKNSVLLLYEISKVLKRNRIKNGALRLDGPKMCFDIDDEGLPRSVLVYERKEANFLVEEFMLLANIEVATKINKKFPKLAFLRRHEAPKELVLEATLKQLENLGISIDGRSSGTISESLRKYEENRKTKNTIAQLLVHLLMKPMQLAKYFCVATVPDEIDYRHYALSVPLYTHFTSPIRRYPDVIVHRLLAAAIDPDHYSPPTQSVEQLTRIAKRCNEKKYDAKTASEESDELFFNTLLRKKGNIETLGIVVQVTQVSLEVLLVKYGIVDRIAFKNIPHAKCNPHCSTDSPSLEIVWENNEFGTIKLRMLSVVKVLLKPNPAHCINRMATMEPISVEGLTKLKAKLEKTDLNDL</sequence>
<comment type="caution">
    <text evidence="11">The sequence shown here is derived from an EMBL/GenBank/DDBJ whole genome shotgun (WGS) entry which is preliminary data.</text>
</comment>
<keyword evidence="7 8" id="KW-0694">RNA-binding</keyword>
<dbReference type="GO" id="GO:0000932">
    <property type="term" value="C:P-body"/>
    <property type="evidence" value="ECO:0007669"/>
    <property type="project" value="UniProtKB-SubCell"/>
</dbReference>
<evidence type="ECO:0000256" key="2">
    <source>
        <dbReference type="ARBA" id="ARBA00022722"/>
    </source>
</evidence>
<feature type="site" description="Important for catalytic activity" evidence="8">
    <location>
        <position position="874"/>
    </location>
</feature>
<evidence type="ECO:0000256" key="3">
    <source>
        <dbReference type="ARBA" id="ARBA00022723"/>
    </source>
</evidence>
<dbReference type="EC" id="3.1.13.-" evidence="8"/>
<dbReference type="EMBL" id="JAUCMV010000004">
    <property type="protein sequence ID" value="KAK0402993.1"/>
    <property type="molecule type" value="Genomic_DNA"/>
</dbReference>
<feature type="region of interest" description="Disordered" evidence="9">
    <location>
        <begin position="26"/>
        <end position="94"/>
    </location>
</feature>
<comment type="subcellular location">
    <subcellularLocation>
        <location evidence="8">Cytoplasm</location>
    </subcellularLocation>
    <subcellularLocation>
        <location evidence="8">Cytoplasm</location>
        <location evidence="8">P-body</location>
    </subcellularLocation>
</comment>
<dbReference type="InterPro" id="IPR028591">
    <property type="entry name" value="DIS3L2"/>
</dbReference>
<keyword evidence="2 8" id="KW-0540">Nuclease</keyword>
<dbReference type="HAMAP" id="MF_03045">
    <property type="entry name" value="DIS3L2"/>
    <property type="match status" value="1"/>
</dbReference>
<dbReference type="PANTHER" id="PTHR23355:SF9">
    <property type="entry name" value="DIS3-LIKE EXONUCLEASE 2"/>
    <property type="match status" value="1"/>
</dbReference>
<comment type="cofactor">
    <cofactor evidence="8">
        <name>Mg(2+)</name>
        <dbReference type="ChEBI" id="CHEBI:18420"/>
    </cofactor>
    <cofactor evidence="8">
        <name>Mn(2+)</name>
        <dbReference type="ChEBI" id="CHEBI:29035"/>
    </cofactor>
</comment>
<dbReference type="InterPro" id="IPR041093">
    <property type="entry name" value="Dis3l2-like_C"/>
</dbReference>
<dbReference type="InterPro" id="IPR041505">
    <property type="entry name" value="Dis3_CSD2"/>
</dbReference>
<comment type="function">
    <text evidence="8">3'-5'-exoribonuclease that specifically recognizes RNAs polyuridylated at their 3' end and mediates their degradation. Component of an exosome-independent RNA degradation pathway that mediates degradation of cytoplasmic mRNAs that have been deadenylated and subsequently uridylated at their 3'.</text>
</comment>
<dbReference type="Gene3D" id="2.40.50.700">
    <property type="match status" value="1"/>
</dbReference>
<evidence type="ECO:0000256" key="1">
    <source>
        <dbReference type="ARBA" id="ARBA00022490"/>
    </source>
</evidence>
<keyword evidence="5 8" id="KW-0269">Exonuclease</keyword>
<evidence type="ECO:0000313" key="11">
    <source>
        <dbReference type="EMBL" id="KAK0402993.1"/>
    </source>
</evidence>
<keyword evidence="1 8" id="KW-0963">Cytoplasm</keyword>
<dbReference type="Pfam" id="PF17877">
    <property type="entry name" value="Dis3l2_C_term"/>
    <property type="match status" value="1"/>
</dbReference>
<evidence type="ECO:0000259" key="10">
    <source>
        <dbReference type="SMART" id="SM00955"/>
    </source>
</evidence>
<name>A0AA39LMT3_9BILA</name>
<dbReference type="GO" id="GO:0000956">
    <property type="term" value="P:nuclear-transcribed mRNA catabolic process"/>
    <property type="evidence" value="ECO:0007669"/>
    <property type="project" value="UniProtKB-UniRule"/>
</dbReference>
<dbReference type="Gene3D" id="2.40.50.690">
    <property type="match status" value="1"/>
</dbReference>
<proteinExistence type="inferred from homology"/>
<gene>
    <name evidence="11" type="ORF">QR680_016658</name>
</gene>
<dbReference type="Pfam" id="PF17849">
    <property type="entry name" value="OB_Dis3"/>
    <property type="match status" value="1"/>
</dbReference>
<feature type="binding site" evidence="8">
    <location>
        <position position="875"/>
    </location>
    <ligand>
        <name>Mg(2+)</name>
        <dbReference type="ChEBI" id="CHEBI:18420"/>
    </ligand>
</feature>
<reference evidence="11" key="1">
    <citation type="submission" date="2023-06" db="EMBL/GenBank/DDBJ databases">
        <title>Genomic analysis of the entomopathogenic nematode Steinernema hermaphroditum.</title>
        <authorList>
            <person name="Schwarz E.M."/>
            <person name="Heppert J.K."/>
            <person name="Baniya A."/>
            <person name="Schwartz H.T."/>
            <person name="Tan C.-H."/>
            <person name="Antoshechkin I."/>
            <person name="Sternberg P.W."/>
            <person name="Goodrich-Blair H."/>
            <person name="Dillman A.R."/>
        </authorList>
    </citation>
    <scope>NUCLEOTIDE SEQUENCE</scope>
    <source>
        <strain evidence="11">PS9179</strain>
        <tissue evidence="11">Whole animal</tissue>
    </source>
</reference>
<evidence type="ECO:0000256" key="6">
    <source>
        <dbReference type="ARBA" id="ARBA00022842"/>
    </source>
</evidence>
<dbReference type="GO" id="GO:0003723">
    <property type="term" value="F:RNA binding"/>
    <property type="evidence" value="ECO:0007669"/>
    <property type="project" value="UniProtKB-KW"/>
</dbReference>
<keyword evidence="3 8" id="KW-0479">Metal-binding</keyword>
<organism evidence="11 12">
    <name type="scientific">Steinernema hermaphroditum</name>
    <dbReference type="NCBI Taxonomy" id="289476"/>
    <lineage>
        <taxon>Eukaryota</taxon>
        <taxon>Metazoa</taxon>
        <taxon>Ecdysozoa</taxon>
        <taxon>Nematoda</taxon>
        <taxon>Chromadorea</taxon>
        <taxon>Rhabditida</taxon>
        <taxon>Tylenchina</taxon>
        <taxon>Panagrolaimomorpha</taxon>
        <taxon>Strongyloidoidea</taxon>
        <taxon>Steinernematidae</taxon>
        <taxon>Steinernema</taxon>
    </lineage>
</organism>
<dbReference type="SMART" id="SM00955">
    <property type="entry name" value="RNB"/>
    <property type="match status" value="1"/>
</dbReference>
<dbReference type="InterPro" id="IPR033771">
    <property type="entry name" value="Rrp44_CSD1"/>
</dbReference>
<feature type="compositionally biased region" description="Basic residues" evidence="9">
    <location>
        <begin position="609"/>
        <end position="620"/>
    </location>
</feature>
<keyword evidence="6 8" id="KW-0460">Magnesium</keyword>
<dbReference type="Proteomes" id="UP001175271">
    <property type="component" value="Unassembled WGS sequence"/>
</dbReference>
<feature type="binding site" evidence="8">
    <location>
        <position position="866"/>
    </location>
    <ligand>
        <name>Mg(2+)</name>
        <dbReference type="ChEBI" id="CHEBI:18420"/>
    </ligand>
</feature>
<dbReference type="GO" id="GO:0046872">
    <property type="term" value="F:metal ion binding"/>
    <property type="evidence" value="ECO:0007669"/>
    <property type="project" value="UniProtKB-KW"/>
</dbReference>
<dbReference type="InterPro" id="IPR050180">
    <property type="entry name" value="RNR_Ribonuclease"/>
</dbReference>
<evidence type="ECO:0000313" key="12">
    <source>
        <dbReference type="Proteomes" id="UP001175271"/>
    </source>
</evidence>
<dbReference type="PROSITE" id="PS01175">
    <property type="entry name" value="RIBONUCLEASE_II"/>
    <property type="match status" value="1"/>
</dbReference>
<comment type="similarity">
    <text evidence="8">Belongs to the RNR ribonuclease family. DIS3L2 subfamily.</text>
</comment>
<dbReference type="SUPFAM" id="SSF50249">
    <property type="entry name" value="Nucleic acid-binding proteins"/>
    <property type="match status" value="3"/>
</dbReference>
<dbReference type="InterPro" id="IPR001900">
    <property type="entry name" value="RNase_II/R"/>
</dbReference>
<keyword evidence="8" id="KW-0464">Manganese</keyword>
<dbReference type="PANTHER" id="PTHR23355">
    <property type="entry name" value="RIBONUCLEASE"/>
    <property type="match status" value="1"/>
</dbReference>
<dbReference type="InterPro" id="IPR012340">
    <property type="entry name" value="NA-bd_OB-fold"/>
</dbReference>
<accession>A0AA39LMT3</accession>
<dbReference type="Gene3D" id="2.40.50.140">
    <property type="entry name" value="Nucleic acid-binding proteins"/>
    <property type="match status" value="1"/>
</dbReference>
<feature type="domain" description="RNB" evidence="10">
    <location>
        <begin position="854"/>
        <end position="1201"/>
    </location>
</feature>
<evidence type="ECO:0000256" key="5">
    <source>
        <dbReference type="ARBA" id="ARBA00022839"/>
    </source>
</evidence>
<evidence type="ECO:0000256" key="4">
    <source>
        <dbReference type="ARBA" id="ARBA00022801"/>
    </source>
</evidence>
<evidence type="ECO:0000256" key="7">
    <source>
        <dbReference type="ARBA" id="ARBA00022884"/>
    </source>
</evidence>
<dbReference type="Pfam" id="PF00773">
    <property type="entry name" value="RNB"/>
    <property type="match status" value="1"/>
</dbReference>
<dbReference type="GO" id="GO:0010587">
    <property type="term" value="P:miRNA catabolic process"/>
    <property type="evidence" value="ECO:0007669"/>
    <property type="project" value="TreeGrafter"/>
</dbReference>